<comment type="subcellular location">
    <subcellularLocation>
        <location evidence="1">Cell membrane</location>
        <topology evidence="1">Multi-pass membrane protein</topology>
    </subcellularLocation>
</comment>
<feature type="transmembrane region" description="Helical" evidence="9">
    <location>
        <begin position="20"/>
        <end position="43"/>
    </location>
</feature>
<evidence type="ECO:0000313" key="11">
    <source>
        <dbReference type="Proteomes" id="UP000325797"/>
    </source>
</evidence>
<protein>
    <submittedName>
        <fullName evidence="10">Branched-chain amino acid ABC transporter permease</fullName>
    </submittedName>
</protein>
<sequence>MDFSLLLDPSILLELLAQGLVRGSMYALMAVGLSLIFGILNVVNFAHGELFMIGAYVMYFVVASLGFPILAGIAAAAVVLFVVGMLIERVLIDPLRRRSGRGWLLDAFVLTIGLTVVFQNLATELVGSRRQGLVEMIPGSLDIMGISLSYDRLVILAATLVVGAGVWLFVRYTPLGKAIRATGQDAEAARALGISVRQIYMITFGIGASLAGISGALLITIFPAYPTVGMLPAMKSFAVVVLGGLGNLPGAIVGGFLLGIIEAFAVFFLAAGWQHVLTAALVVLVLVIRPQGLFAVQGARP</sequence>
<feature type="transmembrane region" description="Helical" evidence="9">
    <location>
        <begin position="103"/>
        <end position="122"/>
    </location>
</feature>
<dbReference type="GO" id="GO:0022857">
    <property type="term" value="F:transmembrane transporter activity"/>
    <property type="evidence" value="ECO:0007669"/>
    <property type="project" value="InterPro"/>
</dbReference>
<proteinExistence type="inferred from homology"/>
<feature type="transmembrane region" description="Helical" evidence="9">
    <location>
        <begin position="199"/>
        <end position="225"/>
    </location>
</feature>
<keyword evidence="3" id="KW-1003">Cell membrane</keyword>
<keyword evidence="4 9" id="KW-0812">Transmembrane</keyword>
<dbReference type="InterPro" id="IPR001851">
    <property type="entry name" value="ABC_transp_permease"/>
</dbReference>
<feature type="transmembrane region" description="Helical" evidence="9">
    <location>
        <begin position="73"/>
        <end position="91"/>
    </location>
</feature>
<feature type="transmembrane region" description="Helical" evidence="9">
    <location>
        <begin position="237"/>
        <end position="258"/>
    </location>
</feature>
<dbReference type="PANTHER" id="PTHR11795:SF452">
    <property type="entry name" value="ABC TRANSPORTER PERMEASE PROTEIN"/>
    <property type="match status" value="1"/>
</dbReference>
<keyword evidence="6 9" id="KW-1133">Transmembrane helix</keyword>
<dbReference type="Proteomes" id="UP000325797">
    <property type="component" value="Chromosome"/>
</dbReference>
<accession>A0A5J6MUC1</accession>
<evidence type="ECO:0000256" key="7">
    <source>
        <dbReference type="ARBA" id="ARBA00023136"/>
    </source>
</evidence>
<feature type="transmembrane region" description="Helical" evidence="9">
    <location>
        <begin position="265"/>
        <end position="288"/>
    </location>
</feature>
<evidence type="ECO:0000256" key="9">
    <source>
        <dbReference type="SAM" id="Phobius"/>
    </source>
</evidence>
<keyword evidence="7 9" id="KW-0472">Membrane</keyword>
<evidence type="ECO:0000313" key="10">
    <source>
        <dbReference type="EMBL" id="QEX21252.1"/>
    </source>
</evidence>
<dbReference type="PANTHER" id="PTHR11795">
    <property type="entry name" value="BRANCHED-CHAIN AMINO ACID TRANSPORT SYSTEM PERMEASE PROTEIN LIVH"/>
    <property type="match status" value="1"/>
</dbReference>
<keyword evidence="2" id="KW-0813">Transport</keyword>
<gene>
    <name evidence="10" type="ORF">FRZ61_11750</name>
</gene>
<evidence type="ECO:0000256" key="1">
    <source>
        <dbReference type="ARBA" id="ARBA00004651"/>
    </source>
</evidence>
<comment type="similarity">
    <text evidence="8">Belongs to the binding-protein-dependent transport system permease family. LivHM subfamily.</text>
</comment>
<dbReference type="GO" id="GO:0005886">
    <property type="term" value="C:plasma membrane"/>
    <property type="evidence" value="ECO:0007669"/>
    <property type="project" value="UniProtKB-SubCell"/>
</dbReference>
<evidence type="ECO:0000256" key="3">
    <source>
        <dbReference type="ARBA" id="ARBA00022475"/>
    </source>
</evidence>
<dbReference type="KEGG" id="hadh:FRZ61_11750"/>
<reference evidence="10 11" key="1">
    <citation type="submission" date="2019-08" db="EMBL/GenBank/DDBJ databases">
        <title>Hyperibacter terrae gen. nov., sp. nov. and Hyperibacter viscosus sp. nov., two new members in the family Rhodospirillaceae isolated from the rhizosphere of Hypericum perforatum.</title>
        <authorList>
            <person name="Noviana Z."/>
        </authorList>
    </citation>
    <scope>NUCLEOTIDE SEQUENCE [LARGE SCALE GENOMIC DNA]</scope>
    <source>
        <strain evidence="10 11">R5959</strain>
    </source>
</reference>
<dbReference type="Pfam" id="PF02653">
    <property type="entry name" value="BPD_transp_2"/>
    <property type="match status" value="1"/>
</dbReference>
<evidence type="ECO:0000256" key="5">
    <source>
        <dbReference type="ARBA" id="ARBA00022970"/>
    </source>
</evidence>
<feature type="transmembrane region" description="Helical" evidence="9">
    <location>
        <begin position="153"/>
        <end position="170"/>
    </location>
</feature>
<dbReference type="EMBL" id="CP042582">
    <property type="protein sequence ID" value="QEX21252.1"/>
    <property type="molecule type" value="Genomic_DNA"/>
</dbReference>
<organism evidence="10 11">
    <name type="scientific">Hypericibacter adhaerens</name>
    <dbReference type="NCBI Taxonomy" id="2602016"/>
    <lineage>
        <taxon>Bacteria</taxon>
        <taxon>Pseudomonadati</taxon>
        <taxon>Pseudomonadota</taxon>
        <taxon>Alphaproteobacteria</taxon>
        <taxon>Rhodospirillales</taxon>
        <taxon>Dongiaceae</taxon>
        <taxon>Hypericibacter</taxon>
    </lineage>
</organism>
<dbReference type="CDD" id="cd06582">
    <property type="entry name" value="TM_PBP1_LivH_like"/>
    <property type="match status" value="1"/>
</dbReference>
<keyword evidence="11" id="KW-1185">Reference proteome</keyword>
<keyword evidence="5" id="KW-0029">Amino-acid transport</keyword>
<evidence type="ECO:0000256" key="4">
    <source>
        <dbReference type="ARBA" id="ARBA00022692"/>
    </source>
</evidence>
<evidence type="ECO:0000256" key="8">
    <source>
        <dbReference type="ARBA" id="ARBA00037998"/>
    </source>
</evidence>
<evidence type="ECO:0000256" key="6">
    <source>
        <dbReference type="ARBA" id="ARBA00022989"/>
    </source>
</evidence>
<feature type="transmembrane region" description="Helical" evidence="9">
    <location>
        <begin position="50"/>
        <end position="67"/>
    </location>
</feature>
<name>A0A5J6MUC1_9PROT</name>
<evidence type="ECO:0000256" key="2">
    <source>
        <dbReference type="ARBA" id="ARBA00022448"/>
    </source>
</evidence>
<dbReference type="OrthoDB" id="9778908at2"/>
<dbReference type="GO" id="GO:0006865">
    <property type="term" value="P:amino acid transport"/>
    <property type="evidence" value="ECO:0007669"/>
    <property type="project" value="UniProtKB-KW"/>
</dbReference>
<dbReference type="RefSeq" id="WP_151115654.1">
    <property type="nucleotide sequence ID" value="NZ_CP042582.1"/>
</dbReference>
<dbReference type="AlphaFoldDB" id="A0A5J6MUC1"/>
<dbReference type="InterPro" id="IPR052157">
    <property type="entry name" value="BCAA_transport_permease"/>
</dbReference>